<accession>A0ABQ4Y5I7</accession>
<feature type="compositionally biased region" description="Basic and acidic residues" evidence="1">
    <location>
        <begin position="84"/>
        <end position="94"/>
    </location>
</feature>
<keyword evidence="4" id="KW-1185">Reference proteome</keyword>
<name>A0ABQ4Y5I7_9ASTR</name>
<feature type="domain" description="HAT C-terminal dimerisation" evidence="2">
    <location>
        <begin position="2"/>
        <end position="47"/>
    </location>
</feature>
<proteinExistence type="predicted"/>
<comment type="caution">
    <text evidence="3">The sequence shown here is derived from an EMBL/GenBank/DDBJ whole genome shotgun (WGS) entry which is preliminary data.</text>
</comment>
<organism evidence="3 4">
    <name type="scientific">Tanacetum coccineum</name>
    <dbReference type="NCBI Taxonomy" id="301880"/>
    <lineage>
        <taxon>Eukaryota</taxon>
        <taxon>Viridiplantae</taxon>
        <taxon>Streptophyta</taxon>
        <taxon>Embryophyta</taxon>
        <taxon>Tracheophyta</taxon>
        <taxon>Spermatophyta</taxon>
        <taxon>Magnoliopsida</taxon>
        <taxon>eudicotyledons</taxon>
        <taxon>Gunneridae</taxon>
        <taxon>Pentapetalae</taxon>
        <taxon>asterids</taxon>
        <taxon>campanulids</taxon>
        <taxon>Asterales</taxon>
        <taxon>Asteraceae</taxon>
        <taxon>Asteroideae</taxon>
        <taxon>Anthemideae</taxon>
        <taxon>Anthemidinae</taxon>
        <taxon>Tanacetum</taxon>
    </lineage>
</organism>
<evidence type="ECO:0000313" key="3">
    <source>
        <dbReference type="EMBL" id="GJS72620.1"/>
    </source>
</evidence>
<dbReference type="InterPro" id="IPR008906">
    <property type="entry name" value="HATC_C_dom"/>
</dbReference>
<feature type="region of interest" description="Disordered" evidence="1">
    <location>
        <begin position="74"/>
        <end position="94"/>
    </location>
</feature>
<gene>
    <name evidence="3" type="ORF">Tco_0705461</name>
</gene>
<dbReference type="InterPro" id="IPR012337">
    <property type="entry name" value="RNaseH-like_sf"/>
</dbReference>
<reference evidence="3" key="1">
    <citation type="journal article" date="2022" name="Int. J. Mol. Sci.">
        <title>Draft Genome of Tanacetum Coccineum: Genomic Comparison of Closely Related Tanacetum-Family Plants.</title>
        <authorList>
            <person name="Yamashiro T."/>
            <person name="Shiraishi A."/>
            <person name="Nakayama K."/>
            <person name="Satake H."/>
        </authorList>
    </citation>
    <scope>NUCLEOTIDE SEQUENCE</scope>
</reference>
<evidence type="ECO:0000259" key="2">
    <source>
        <dbReference type="Pfam" id="PF05699"/>
    </source>
</evidence>
<evidence type="ECO:0000256" key="1">
    <source>
        <dbReference type="SAM" id="MobiDB-lite"/>
    </source>
</evidence>
<dbReference type="EMBL" id="BQNB010010092">
    <property type="protein sequence ID" value="GJS72620.1"/>
    <property type="molecule type" value="Genomic_DNA"/>
</dbReference>
<dbReference type="SUPFAM" id="SSF53098">
    <property type="entry name" value="Ribonuclease H-like"/>
    <property type="match status" value="1"/>
</dbReference>
<protein>
    <submittedName>
        <fullName evidence="3">Zinc finger BED domain-containing protein RICESLEEPER 2-like protein</fullName>
    </submittedName>
</protein>
<reference evidence="3" key="2">
    <citation type="submission" date="2022-01" db="EMBL/GenBank/DDBJ databases">
        <authorList>
            <person name="Yamashiro T."/>
            <person name="Shiraishi A."/>
            <person name="Satake H."/>
            <person name="Nakayama K."/>
        </authorList>
    </citation>
    <scope>NUCLEOTIDE SEQUENCE</scope>
</reference>
<dbReference type="Pfam" id="PF05699">
    <property type="entry name" value="Dimer_Tnp_hAT"/>
    <property type="match status" value="1"/>
</dbReference>
<dbReference type="Proteomes" id="UP001151760">
    <property type="component" value="Unassembled WGS sequence"/>
</dbReference>
<sequence length="94" mass="10471">MFPILSRMPRDIPSVQATSVAFESAFSTSGRVLSVRRTRLTPTSLEMYFEEEILDEEVLVNEVISLSDEEIAVDEAASEARSNGSRDEIEITSD</sequence>
<evidence type="ECO:0000313" key="4">
    <source>
        <dbReference type="Proteomes" id="UP001151760"/>
    </source>
</evidence>